<gene>
    <name evidence="6" type="ORF">FC82_GL002476</name>
</gene>
<feature type="transmembrane region" description="Helical" evidence="4">
    <location>
        <begin position="255"/>
        <end position="277"/>
    </location>
</feature>
<accession>A0A0R2B7G6</accession>
<evidence type="ECO:0000256" key="3">
    <source>
        <dbReference type="SAM" id="MobiDB-lite"/>
    </source>
</evidence>
<keyword evidence="2" id="KW-0732">Signal</keyword>
<evidence type="ECO:0000256" key="4">
    <source>
        <dbReference type="SAM" id="Phobius"/>
    </source>
</evidence>
<name>A0A0R2B7G6_SECCO</name>
<dbReference type="GO" id="GO:0030313">
    <property type="term" value="C:cell envelope"/>
    <property type="evidence" value="ECO:0007669"/>
    <property type="project" value="UniProtKB-SubCell"/>
</dbReference>
<dbReference type="InterPro" id="IPR006635">
    <property type="entry name" value="NEAT_dom"/>
</dbReference>
<dbReference type="RefSeq" id="WP_056996898.1">
    <property type="nucleotide sequence ID" value="NZ_AYYR01000054.1"/>
</dbReference>
<dbReference type="Pfam" id="PF03229">
    <property type="entry name" value="Alpha_GJ"/>
    <property type="match status" value="1"/>
</dbReference>
<dbReference type="AlphaFoldDB" id="A0A0R2B7G6"/>
<dbReference type="Pfam" id="PF05031">
    <property type="entry name" value="NEAT"/>
    <property type="match status" value="1"/>
</dbReference>
<dbReference type="SUPFAM" id="SSF158911">
    <property type="entry name" value="NEAT domain-like"/>
    <property type="match status" value="1"/>
</dbReference>
<evidence type="ECO:0000256" key="1">
    <source>
        <dbReference type="ARBA" id="ARBA00004196"/>
    </source>
</evidence>
<comment type="caution">
    <text evidence="6">The sequence shown here is derived from an EMBL/GenBank/DDBJ whole genome shotgun (WGS) entry which is preliminary data.</text>
</comment>
<evidence type="ECO:0000256" key="2">
    <source>
        <dbReference type="ARBA" id="ARBA00022729"/>
    </source>
</evidence>
<sequence>MKQTIKRWLLGIGVAIAFIFSIQTQPAFAKAINYQALVYGTNKTSMASGYYVRPASVVVKNHKYVVTMRIKTAKKLSSFPVKVISVNGAKPKNVRKVKDSAGNSNLYYSFVTTNLKKRINGKLTVNIPKVYKATHMITFKFSTAGLPSLTSKSHAVAATRAASTTKTSTSTKKATANSTAATSEPNESRLKAIKAKDDSSKQAASAAAATSSNSKASSASSSSSSSSAVVSSTPQKKATATSEDKKDHSQTKSKLPVLISGIVAIIVIVGGGALWLAGGRGRHSRGD</sequence>
<keyword evidence="4" id="KW-0472">Membrane</keyword>
<reference evidence="6 7" key="1">
    <citation type="journal article" date="2015" name="Genome Announc.">
        <title>Expanding the biotechnology potential of lactobacilli through comparative genomics of 213 strains and associated genera.</title>
        <authorList>
            <person name="Sun Z."/>
            <person name="Harris H.M."/>
            <person name="McCann A."/>
            <person name="Guo C."/>
            <person name="Argimon S."/>
            <person name="Zhang W."/>
            <person name="Yang X."/>
            <person name="Jeffery I.B."/>
            <person name="Cooney J.C."/>
            <person name="Kagawa T.F."/>
            <person name="Liu W."/>
            <person name="Song Y."/>
            <person name="Salvetti E."/>
            <person name="Wrobel A."/>
            <person name="Rasinkangas P."/>
            <person name="Parkhill J."/>
            <person name="Rea M.C."/>
            <person name="O'Sullivan O."/>
            <person name="Ritari J."/>
            <person name="Douillard F.P."/>
            <person name="Paul Ross R."/>
            <person name="Yang R."/>
            <person name="Briner A.E."/>
            <person name="Felis G.E."/>
            <person name="de Vos W.M."/>
            <person name="Barrangou R."/>
            <person name="Klaenhammer T.R."/>
            <person name="Caufield P.W."/>
            <person name="Cui Y."/>
            <person name="Zhang H."/>
            <person name="O'Toole P.W."/>
        </authorList>
    </citation>
    <scope>NUCLEOTIDE SEQUENCE [LARGE SCALE GENOMIC DNA]</scope>
    <source>
        <strain evidence="6 7">DSM 20515</strain>
    </source>
</reference>
<dbReference type="InterPro" id="IPR037250">
    <property type="entry name" value="NEAT_dom_sf"/>
</dbReference>
<proteinExistence type="predicted"/>
<feature type="compositionally biased region" description="Basic and acidic residues" evidence="3">
    <location>
        <begin position="186"/>
        <end position="200"/>
    </location>
</feature>
<organism evidence="6 7">
    <name type="scientific">Secundilactobacillus collinoides DSM 20515 = JCM 1123</name>
    <dbReference type="NCBI Taxonomy" id="1423733"/>
    <lineage>
        <taxon>Bacteria</taxon>
        <taxon>Bacillati</taxon>
        <taxon>Bacillota</taxon>
        <taxon>Bacilli</taxon>
        <taxon>Lactobacillales</taxon>
        <taxon>Lactobacillaceae</taxon>
        <taxon>Secundilactobacillus</taxon>
    </lineage>
</organism>
<feature type="compositionally biased region" description="Low complexity" evidence="3">
    <location>
        <begin position="201"/>
        <end position="232"/>
    </location>
</feature>
<feature type="domain" description="NEAT" evidence="5">
    <location>
        <begin position="25"/>
        <end position="157"/>
    </location>
</feature>
<evidence type="ECO:0000313" key="7">
    <source>
        <dbReference type="Proteomes" id="UP000051845"/>
    </source>
</evidence>
<protein>
    <submittedName>
        <fullName evidence="6">Cell surface protein</fullName>
    </submittedName>
</protein>
<dbReference type="PATRIC" id="fig|1423733.4.peg.2590"/>
<dbReference type="PROSITE" id="PS50978">
    <property type="entry name" value="NEAT"/>
    <property type="match status" value="1"/>
</dbReference>
<dbReference type="Gene3D" id="2.60.40.1850">
    <property type="match status" value="1"/>
</dbReference>
<feature type="region of interest" description="Disordered" evidence="3">
    <location>
        <begin position="160"/>
        <end position="252"/>
    </location>
</feature>
<feature type="compositionally biased region" description="Low complexity" evidence="3">
    <location>
        <begin position="160"/>
        <end position="183"/>
    </location>
</feature>
<keyword evidence="4" id="KW-1133">Transmembrane helix</keyword>
<keyword evidence="4" id="KW-0812">Transmembrane</keyword>
<evidence type="ECO:0000259" key="5">
    <source>
        <dbReference type="PROSITE" id="PS50978"/>
    </source>
</evidence>
<evidence type="ECO:0000313" key="6">
    <source>
        <dbReference type="EMBL" id="KRM75288.1"/>
    </source>
</evidence>
<dbReference type="InterPro" id="IPR004913">
    <property type="entry name" value="Herpes_gJ"/>
</dbReference>
<dbReference type="EMBL" id="AYYR01000054">
    <property type="protein sequence ID" value="KRM75288.1"/>
    <property type="molecule type" value="Genomic_DNA"/>
</dbReference>
<dbReference type="Proteomes" id="UP000051845">
    <property type="component" value="Unassembled WGS sequence"/>
</dbReference>
<comment type="subcellular location">
    <subcellularLocation>
        <location evidence="1">Cell envelope</location>
    </subcellularLocation>
</comment>
<dbReference type="CDD" id="cd06920">
    <property type="entry name" value="NEAT"/>
    <property type="match status" value="1"/>
</dbReference>